<dbReference type="RefSeq" id="WP_221290832.1">
    <property type="nucleotide sequence ID" value="NZ_AP024597.1"/>
</dbReference>
<dbReference type="KEGG" id="csty:KN1_18690"/>
<dbReference type="EMBL" id="AP024597">
    <property type="protein sequence ID" value="BCU70572.1"/>
    <property type="molecule type" value="Genomic_DNA"/>
</dbReference>
<gene>
    <name evidence="3" type="ORF">KN1_18690</name>
</gene>
<keyword evidence="2" id="KW-0812">Transmembrane</keyword>
<feature type="compositionally biased region" description="Basic residues" evidence="1">
    <location>
        <begin position="45"/>
        <end position="63"/>
    </location>
</feature>
<evidence type="ECO:0000313" key="3">
    <source>
        <dbReference type="EMBL" id="BCU70572.1"/>
    </source>
</evidence>
<proteinExistence type="predicted"/>
<dbReference type="AlphaFoldDB" id="A0A8D5U7C7"/>
<evidence type="ECO:0000313" key="4">
    <source>
        <dbReference type="Proteomes" id="UP000825123"/>
    </source>
</evidence>
<keyword evidence="4" id="KW-1185">Reference proteome</keyword>
<reference evidence="3 4" key="1">
    <citation type="submission" date="2021-04" db="EMBL/GenBank/DDBJ databases">
        <title>Complete genome sequence of Stygiolobus sp. KN-1.</title>
        <authorList>
            <person name="Nakamura K."/>
            <person name="Sakai H."/>
            <person name="Kurosawa N."/>
        </authorList>
    </citation>
    <scope>NUCLEOTIDE SEQUENCE [LARGE SCALE GENOMIC DNA]</scope>
    <source>
        <strain evidence="3 4">KN-1</strain>
    </source>
</reference>
<feature type="transmembrane region" description="Helical" evidence="2">
    <location>
        <begin position="6"/>
        <end position="27"/>
    </location>
</feature>
<protein>
    <submittedName>
        <fullName evidence="3">Uncharacterized protein</fullName>
    </submittedName>
</protein>
<keyword evidence="2" id="KW-1133">Transmembrane helix</keyword>
<sequence length="63" mass="6745">MAISSLEVAYLGVLGTLIAGIIYVTFVEVFNTGIRIRIGGESKSGRKKEKKKATASKAKTKNT</sequence>
<evidence type="ECO:0000256" key="2">
    <source>
        <dbReference type="SAM" id="Phobius"/>
    </source>
</evidence>
<dbReference type="GeneID" id="66163597"/>
<organism evidence="3 4">
    <name type="scientific">Stygiolobus caldivivus</name>
    <dbReference type="NCBI Taxonomy" id="2824673"/>
    <lineage>
        <taxon>Archaea</taxon>
        <taxon>Thermoproteota</taxon>
        <taxon>Thermoprotei</taxon>
        <taxon>Sulfolobales</taxon>
        <taxon>Sulfolobaceae</taxon>
        <taxon>Stygiolobus</taxon>
    </lineage>
</organism>
<dbReference type="Proteomes" id="UP000825123">
    <property type="component" value="Chromosome"/>
</dbReference>
<accession>A0A8D5U7C7</accession>
<name>A0A8D5U7C7_9CREN</name>
<keyword evidence="2" id="KW-0472">Membrane</keyword>
<feature type="region of interest" description="Disordered" evidence="1">
    <location>
        <begin position="41"/>
        <end position="63"/>
    </location>
</feature>
<evidence type="ECO:0000256" key="1">
    <source>
        <dbReference type="SAM" id="MobiDB-lite"/>
    </source>
</evidence>